<evidence type="ECO:0000313" key="2">
    <source>
        <dbReference type="Proteomes" id="UP000256541"/>
    </source>
</evidence>
<proteinExistence type="predicted"/>
<dbReference type="Proteomes" id="UP000256541">
    <property type="component" value="Unassembled WGS sequence"/>
</dbReference>
<name>A0A3E0VS56_9MICO</name>
<sequence length="168" mass="16687">MTIEVGGGSLDITVPGASVDLGSVAVSAAAQTVSAPLGAVTVSDTRGGVLGWTATAGATDFTGPQNISVSGVGTSSYTSPNAATTGASDVAASNLTALYPAAPVQTASGVNGINTATWVPVISVVLVNGQWFVPMGGQRKCPLVAMKSARVWPTVLPTWFLVVLATAR</sequence>
<protein>
    <submittedName>
        <fullName evidence="1">Uncharacterized protein</fullName>
    </submittedName>
</protein>
<gene>
    <name evidence="1" type="ORF">B7R22_14890</name>
</gene>
<dbReference type="EMBL" id="NBXB01000040">
    <property type="protein sequence ID" value="RFA12832.1"/>
    <property type="molecule type" value="Genomic_DNA"/>
</dbReference>
<dbReference type="AlphaFoldDB" id="A0A3E0VS56"/>
<accession>A0A3E0VS56</accession>
<organism evidence="1 2">
    <name type="scientific">Subtercola boreus</name>
    <dbReference type="NCBI Taxonomy" id="120213"/>
    <lineage>
        <taxon>Bacteria</taxon>
        <taxon>Bacillati</taxon>
        <taxon>Actinomycetota</taxon>
        <taxon>Actinomycetes</taxon>
        <taxon>Micrococcales</taxon>
        <taxon>Microbacteriaceae</taxon>
        <taxon>Subtercola</taxon>
    </lineage>
</organism>
<evidence type="ECO:0000313" key="1">
    <source>
        <dbReference type="EMBL" id="RFA12832.1"/>
    </source>
</evidence>
<reference evidence="1 2" key="1">
    <citation type="submission" date="2017-04" db="EMBL/GenBank/DDBJ databases">
        <title>Comparative genome analysis of Subtercola boreus.</title>
        <authorList>
            <person name="Cho Y.-J."/>
            <person name="Cho A."/>
            <person name="Kim O.-S."/>
            <person name="Lee J.-I."/>
        </authorList>
    </citation>
    <scope>NUCLEOTIDE SEQUENCE [LARGE SCALE GENOMIC DNA]</scope>
    <source>
        <strain evidence="1 2">P27479</strain>
    </source>
</reference>
<feature type="non-terminal residue" evidence="1">
    <location>
        <position position="168"/>
    </location>
</feature>
<comment type="caution">
    <text evidence="1">The sequence shown here is derived from an EMBL/GenBank/DDBJ whole genome shotgun (WGS) entry which is preliminary data.</text>
</comment>